<dbReference type="InterPro" id="IPR052276">
    <property type="entry name" value="Diphthamide-biosynth_chaperone"/>
</dbReference>
<evidence type="ECO:0000313" key="4">
    <source>
        <dbReference type="Proteomes" id="UP000198341"/>
    </source>
</evidence>
<dbReference type="RefSeq" id="XP_007515681.1">
    <property type="nucleotide sequence ID" value="XM_007515619.1"/>
</dbReference>
<dbReference type="Proteomes" id="UP000198341">
    <property type="component" value="Chromosome 1"/>
</dbReference>
<dbReference type="STRING" id="41875.K8EQ71"/>
<dbReference type="EMBL" id="FO082278">
    <property type="protein sequence ID" value="CCO14560.1"/>
    <property type="molecule type" value="Genomic_DNA"/>
</dbReference>
<dbReference type="OrthoDB" id="537700at2759"/>
<organism evidence="3 4">
    <name type="scientific">Bathycoccus prasinos</name>
    <dbReference type="NCBI Taxonomy" id="41875"/>
    <lineage>
        <taxon>Eukaryota</taxon>
        <taxon>Viridiplantae</taxon>
        <taxon>Chlorophyta</taxon>
        <taxon>Mamiellophyceae</taxon>
        <taxon>Mamiellales</taxon>
        <taxon>Bathycoccaceae</taxon>
        <taxon>Bathycoccus</taxon>
    </lineage>
</organism>
<dbReference type="Gene3D" id="1.10.287.110">
    <property type="entry name" value="DnaJ domain"/>
    <property type="match status" value="1"/>
</dbReference>
<protein>
    <recommendedName>
        <fullName evidence="2">J domain-containing protein</fullName>
    </recommendedName>
</protein>
<gene>
    <name evidence="3" type="ORF">Bathy01g04100</name>
</gene>
<dbReference type="InterPro" id="IPR001623">
    <property type="entry name" value="DnaJ_domain"/>
</dbReference>
<dbReference type="Pfam" id="PF00226">
    <property type="entry name" value="DnaJ"/>
    <property type="match status" value="1"/>
</dbReference>
<dbReference type="CDD" id="cd06257">
    <property type="entry name" value="DnaJ"/>
    <property type="match status" value="1"/>
</dbReference>
<keyword evidence="4" id="KW-1185">Reference proteome</keyword>
<dbReference type="PRINTS" id="PR00625">
    <property type="entry name" value="JDOMAIN"/>
</dbReference>
<dbReference type="InterPro" id="IPR036869">
    <property type="entry name" value="J_dom_sf"/>
</dbReference>
<feature type="compositionally biased region" description="Basic and acidic residues" evidence="1">
    <location>
        <begin position="152"/>
        <end position="164"/>
    </location>
</feature>
<reference evidence="3 4" key="1">
    <citation type="submission" date="2011-10" db="EMBL/GenBank/DDBJ databases">
        <authorList>
            <person name="Genoscope - CEA"/>
        </authorList>
    </citation>
    <scope>NUCLEOTIDE SEQUENCE [LARGE SCALE GENOMIC DNA]</scope>
    <source>
        <strain evidence="3 4">RCC 1105</strain>
    </source>
</reference>
<feature type="region of interest" description="Disordered" evidence="1">
    <location>
        <begin position="44"/>
        <end position="169"/>
    </location>
</feature>
<evidence type="ECO:0000256" key="1">
    <source>
        <dbReference type="SAM" id="MobiDB-lite"/>
    </source>
</evidence>
<evidence type="ECO:0000313" key="3">
    <source>
        <dbReference type="EMBL" id="CCO14560.1"/>
    </source>
</evidence>
<proteinExistence type="predicted"/>
<accession>K8EQ71</accession>
<dbReference type="SMART" id="SM00271">
    <property type="entry name" value="DnaJ"/>
    <property type="match status" value="1"/>
</dbReference>
<dbReference type="GeneID" id="19018145"/>
<feature type="compositionally biased region" description="Basic and acidic residues" evidence="1">
    <location>
        <begin position="44"/>
        <end position="65"/>
    </location>
</feature>
<feature type="compositionally biased region" description="Low complexity" evidence="1">
    <location>
        <begin position="141"/>
        <end position="150"/>
    </location>
</feature>
<dbReference type="SUPFAM" id="SSF46565">
    <property type="entry name" value="Chaperone J-domain"/>
    <property type="match status" value="1"/>
</dbReference>
<feature type="region of interest" description="Disordered" evidence="1">
    <location>
        <begin position="184"/>
        <end position="217"/>
    </location>
</feature>
<dbReference type="PROSITE" id="PS50076">
    <property type="entry name" value="DNAJ_2"/>
    <property type="match status" value="1"/>
</dbReference>
<dbReference type="AlphaFoldDB" id="K8EQ71"/>
<dbReference type="KEGG" id="bpg:Bathy01g04100"/>
<feature type="domain" description="J" evidence="2">
    <location>
        <begin position="20"/>
        <end position="97"/>
    </location>
</feature>
<evidence type="ECO:0000259" key="2">
    <source>
        <dbReference type="PROSITE" id="PS50076"/>
    </source>
</evidence>
<dbReference type="PANTHER" id="PTHR44240">
    <property type="entry name" value="DNAJ DOMAIN (PROKARYOTIC HEAT SHOCK PROTEIN)-RELATED"/>
    <property type="match status" value="1"/>
</dbReference>
<dbReference type="PANTHER" id="PTHR44240:SF10">
    <property type="entry name" value="J DOMAIN-CONTAINING PROTEIN"/>
    <property type="match status" value="1"/>
</dbReference>
<sequence>MTEEDAPPGFNFPTKTNKSKLFAILGVSSTATRSEIKFAFREKAKKLHPDVVSRAKDDDGENSKSDDEEQNAKFLELKNAYEQLTNRGSDDDDDEAGKGPIFGPGMRARMNAAKKMREKHGQTGGRMRAAREWNEDENDPQTNNENTQRTTTKREDEERRKESLNDGGVEDELSAAEILFRARQKRGVGSSSSTFKGGLGGHRQRHPKSSGLGVNVSGSSGRSNVAANMTPPHNGFERSGNGNVRVKVLAAIAVVGAVFLAANRKAKRRGEENAS</sequence>
<name>K8EQ71_9CHLO</name>